<feature type="domain" description="ABC transporter" evidence="6">
    <location>
        <begin position="6"/>
        <end position="242"/>
    </location>
</feature>
<keyword evidence="4" id="KW-1278">Translocase</keyword>
<dbReference type="Proteomes" id="UP000019028">
    <property type="component" value="Chromosome"/>
</dbReference>
<dbReference type="PROSITE" id="PS50893">
    <property type="entry name" value="ABC_TRANSPORTER_2"/>
    <property type="match status" value="1"/>
</dbReference>
<dbReference type="PANTHER" id="PTHR42794:SF1">
    <property type="entry name" value="HEMIN IMPORT ATP-BINDING PROTEIN HMUV"/>
    <property type="match status" value="1"/>
</dbReference>
<dbReference type="CDD" id="cd03214">
    <property type="entry name" value="ABC_Iron-Siderophores_B12_Hemin"/>
    <property type="match status" value="1"/>
</dbReference>
<keyword evidence="8" id="KW-1185">Reference proteome</keyword>
<dbReference type="PROSITE" id="PS00211">
    <property type="entry name" value="ABC_TRANSPORTER_1"/>
    <property type="match status" value="1"/>
</dbReference>
<keyword evidence="3 7" id="KW-0067">ATP-binding</keyword>
<dbReference type="InterPro" id="IPR003593">
    <property type="entry name" value="AAA+_ATPase"/>
</dbReference>
<organism evidence="7 8">
    <name type="scientific">Sodalis praecaptivus</name>
    <dbReference type="NCBI Taxonomy" id="1239307"/>
    <lineage>
        <taxon>Bacteria</taxon>
        <taxon>Pseudomonadati</taxon>
        <taxon>Pseudomonadota</taxon>
        <taxon>Gammaproteobacteria</taxon>
        <taxon>Enterobacterales</taxon>
        <taxon>Bruguierivoracaceae</taxon>
        <taxon>Sodalis</taxon>
    </lineage>
</organism>
<evidence type="ECO:0000313" key="7">
    <source>
        <dbReference type="EMBL" id="AHF77365.1"/>
    </source>
</evidence>
<evidence type="ECO:0000256" key="1">
    <source>
        <dbReference type="ARBA" id="ARBA00022448"/>
    </source>
</evidence>
<dbReference type="RefSeq" id="WP_025422503.1">
    <property type="nucleotide sequence ID" value="NZ_CP006569.1"/>
</dbReference>
<dbReference type="OrthoDB" id="5292475at2"/>
<dbReference type="PANTHER" id="PTHR42794">
    <property type="entry name" value="HEMIN IMPORT ATP-BINDING PROTEIN HMUV"/>
    <property type="match status" value="1"/>
</dbReference>
<protein>
    <submittedName>
        <fullName evidence="7">Hemin import ATP-binding protein</fullName>
    </submittedName>
</protein>
<dbReference type="KEGG" id="sod:Sant_2320"/>
<evidence type="ECO:0000256" key="2">
    <source>
        <dbReference type="ARBA" id="ARBA00022741"/>
    </source>
</evidence>
<dbReference type="SUPFAM" id="SSF52540">
    <property type="entry name" value="P-loop containing nucleoside triphosphate hydrolases"/>
    <property type="match status" value="1"/>
</dbReference>
<dbReference type="SMART" id="SM00382">
    <property type="entry name" value="AAA"/>
    <property type="match status" value="1"/>
</dbReference>
<reference evidence="7 8" key="1">
    <citation type="journal article" date="2014" name="Genome Biol. Evol.">
        <title>Genome degeneration and adaptation in a nascent stage of symbiosis.</title>
        <authorList>
            <person name="Oakeson K.F."/>
            <person name="Gil R."/>
            <person name="Clayton A.L."/>
            <person name="Dunn D.M."/>
            <person name="von Niederhausern A.C."/>
            <person name="Hamil C."/>
            <person name="Aoyagi A."/>
            <person name="Duval B."/>
            <person name="Baca A."/>
            <person name="Silva F.J."/>
            <person name="Vallier A."/>
            <person name="Jackson D.G."/>
            <person name="Latorre A."/>
            <person name="Weiss R.B."/>
            <person name="Heddi A."/>
            <person name="Moya A."/>
            <person name="Dale C."/>
        </authorList>
    </citation>
    <scope>NUCLEOTIDE SEQUENCE [LARGE SCALE GENOMIC DNA]</scope>
    <source>
        <strain evidence="7 8">HS1</strain>
    </source>
</reference>
<dbReference type="EMBL" id="CP006569">
    <property type="protein sequence ID" value="AHF77365.1"/>
    <property type="molecule type" value="Genomic_DNA"/>
</dbReference>
<dbReference type="InterPro" id="IPR003439">
    <property type="entry name" value="ABC_transporter-like_ATP-bd"/>
</dbReference>
<dbReference type="PATRIC" id="fig|1239307.3.peg.2575"/>
<sequence>MSESLFRADNLHYRVGGRLLIEAVSLTLAPGEMVALIGPNGAGKSTLLRMLSGYLDPLQGQCRLQGRALAAWPAAQLSRRRAVMAQHGGVAFPFKVNEVLAMARAPWPGTPSAPLLEEVMTLTGCEMLAQREFRRLSGGEQQRVRLAMALAQLWRQDGPAGWLFLDEPTSALDLYHQQALLRLLYQLTRAGELAVCCVLHDVNLAALWADRILLLRQGRLIANGTPAEVLTEAQLRACYHADLRVQTQEDDGVPQVYLRR</sequence>
<dbReference type="NCBIfam" id="NF010068">
    <property type="entry name" value="PRK13548.1"/>
    <property type="match status" value="1"/>
</dbReference>
<proteinExistence type="predicted"/>
<dbReference type="Gene3D" id="3.40.50.300">
    <property type="entry name" value="P-loop containing nucleotide triphosphate hydrolases"/>
    <property type="match status" value="1"/>
</dbReference>
<keyword evidence="1" id="KW-0813">Transport</keyword>
<dbReference type="HOGENOM" id="CLU_000604_1_11_6"/>
<evidence type="ECO:0000256" key="3">
    <source>
        <dbReference type="ARBA" id="ARBA00022840"/>
    </source>
</evidence>
<dbReference type="GO" id="GO:0016887">
    <property type="term" value="F:ATP hydrolysis activity"/>
    <property type="evidence" value="ECO:0007669"/>
    <property type="project" value="InterPro"/>
</dbReference>
<accession>W0HYS2</accession>
<evidence type="ECO:0000256" key="4">
    <source>
        <dbReference type="ARBA" id="ARBA00022967"/>
    </source>
</evidence>
<evidence type="ECO:0000259" key="6">
    <source>
        <dbReference type="PROSITE" id="PS50893"/>
    </source>
</evidence>
<keyword evidence="2" id="KW-0547">Nucleotide-binding</keyword>
<gene>
    <name evidence="7" type="primary">hmuV</name>
    <name evidence="7" type="ORF">Sant_2320</name>
</gene>
<name>W0HYS2_9GAMM</name>
<dbReference type="InterPro" id="IPR017871">
    <property type="entry name" value="ABC_transporter-like_CS"/>
</dbReference>
<dbReference type="AlphaFoldDB" id="W0HYS2"/>
<comment type="function">
    <text evidence="5">Part of the ABC transporter complex HmuTUV involved in hemin import. Responsible for energy coupling to the transport system.</text>
</comment>
<dbReference type="InterPro" id="IPR027417">
    <property type="entry name" value="P-loop_NTPase"/>
</dbReference>
<dbReference type="GO" id="GO:0005524">
    <property type="term" value="F:ATP binding"/>
    <property type="evidence" value="ECO:0007669"/>
    <property type="project" value="UniProtKB-KW"/>
</dbReference>
<evidence type="ECO:0000256" key="5">
    <source>
        <dbReference type="ARBA" id="ARBA00037066"/>
    </source>
</evidence>
<dbReference type="Pfam" id="PF00005">
    <property type="entry name" value="ABC_tran"/>
    <property type="match status" value="1"/>
</dbReference>
<evidence type="ECO:0000313" key="8">
    <source>
        <dbReference type="Proteomes" id="UP000019028"/>
    </source>
</evidence>